<dbReference type="RefSeq" id="WP_163967865.1">
    <property type="nucleotide sequence ID" value="NZ_JAAIVB010000078.1"/>
</dbReference>
<name>A0A6B3SZC8_9BURK</name>
<accession>A0A6B3SZC8</accession>
<gene>
    <name evidence="2" type="ORF">G3574_22845</name>
</gene>
<comment type="caution">
    <text evidence="2">The sequence shown here is derived from an EMBL/GenBank/DDBJ whole genome shotgun (WGS) entry which is preliminary data.</text>
</comment>
<dbReference type="Proteomes" id="UP000482155">
    <property type="component" value="Unassembled WGS sequence"/>
</dbReference>
<feature type="chain" id="PRO_5025663148" evidence="1">
    <location>
        <begin position="21"/>
        <end position="287"/>
    </location>
</feature>
<keyword evidence="1" id="KW-0732">Signal</keyword>
<feature type="signal peptide" evidence="1">
    <location>
        <begin position="1"/>
        <end position="20"/>
    </location>
</feature>
<dbReference type="EMBL" id="JAAIVB010000078">
    <property type="protein sequence ID" value="NEX63929.1"/>
    <property type="molecule type" value="Genomic_DNA"/>
</dbReference>
<keyword evidence="3" id="KW-1185">Reference proteome</keyword>
<evidence type="ECO:0000313" key="2">
    <source>
        <dbReference type="EMBL" id="NEX63929.1"/>
    </source>
</evidence>
<evidence type="ECO:0000313" key="3">
    <source>
        <dbReference type="Proteomes" id="UP000482155"/>
    </source>
</evidence>
<evidence type="ECO:0000256" key="1">
    <source>
        <dbReference type="SAM" id="SignalP"/>
    </source>
</evidence>
<dbReference type="AlphaFoldDB" id="A0A6B3SZC8"/>
<sequence length="287" mass="32885">MAVMAVMAASFSLACSAAMAQVREWNDPFVPRPKPPDGEEQAPTLKLRLAFDLPLKTGERNPTGKSTQGSPPVSPTMQAELRWQSADYWFAGMTFYRYVLSGRQPWNPEFTYTFGYDDWHPNTFSLVYGNYSGNRIHPAQGHPFSLFRQGNISLGYKFKLPEELDPIFKADETHDVNCSVNANATPRYLDLKTLATQRYKRTFSVGCRYSLPSNLYANATFFYFPDKNQQQPWDPDFTYGFGYFDWHPGTVTVQYNNYAGNRLPWNDRAGDGNFRRGSISISWSMNW</sequence>
<protein>
    <submittedName>
        <fullName evidence="2">Uncharacterized protein</fullName>
    </submittedName>
</protein>
<reference evidence="2 3" key="1">
    <citation type="submission" date="2020-02" db="EMBL/GenBank/DDBJ databases">
        <authorList>
            <person name="Kim M.K."/>
        </authorList>
    </citation>
    <scope>NUCLEOTIDE SEQUENCE [LARGE SCALE GENOMIC DNA]</scope>
    <source>
        <strain evidence="2 3">17J57-3</strain>
    </source>
</reference>
<proteinExistence type="predicted"/>
<organism evidence="2 3">
    <name type="scientific">Noviherbaspirillum galbum</name>
    <dbReference type="NCBI Taxonomy" id="2709383"/>
    <lineage>
        <taxon>Bacteria</taxon>
        <taxon>Pseudomonadati</taxon>
        <taxon>Pseudomonadota</taxon>
        <taxon>Betaproteobacteria</taxon>
        <taxon>Burkholderiales</taxon>
        <taxon>Oxalobacteraceae</taxon>
        <taxon>Noviherbaspirillum</taxon>
    </lineage>
</organism>